<dbReference type="InterPro" id="IPR005025">
    <property type="entry name" value="FMN_Rdtase-like_dom"/>
</dbReference>
<accession>A0A0F7SRU4</accession>
<dbReference type="PANTHER" id="PTHR30543">
    <property type="entry name" value="CHROMATE REDUCTASE"/>
    <property type="match status" value="1"/>
</dbReference>
<dbReference type="EMBL" id="LN483332">
    <property type="protein sequence ID" value="CED84932.1"/>
    <property type="molecule type" value="Genomic_DNA"/>
</dbReference>
<dbReference type="PANTHER" id="PTHR30543:SF21">
    <property type="entry name" value="NAD(P)H-DEPENDENT FMN REDUCTASE LOT6"/>
    <property type="match status" value="1"/>
</dbReference>
<dbReference type="SUPFAM" id="SSF52218">
    <property type="entry name" value="Flavoproteins"/>
    <property type="match status" value="1"/>
</dbReference>
<reference evidence="2" key="1">
    <citation type="submission" date="2014-08" db="EMBL/GenBank/DDBJ databases">
        <authorList>
            <person name="Sharma Rahul"/>
            <person name="Thines Marco"/>
        </authorList>
    </citation>
    <scope>NUCLEOTIDE SEQUENCE</scope>
</reference>
<feature type="domain" description="NADPH-dependent FMN reductase-like" evidence="1">
    <location>
        <begin position="7"/>
        <end position="153"/>
    </location>
</feature>
<dbReference type="GO" id="GO:0005829">
    <property type="term" value="C:cytosol"/>
    <property type="evidence" value="ECO:0007669"/>
    <property type="project" value="TreeGrafter"/>
</dbReference>
<evidence type="ECO:0000259" key="1">
    <source>
        <dbReference type="Pfam" id="PF03358"/>
    </source>
</evidence>
<dbReference type="InterPro" id="IPR029039">
    <property type="entry name" value="Flavoprotein-like_sf"/>
</dbReference>
<protein>
    <submittedName>
        <fullName evidence="2">Predicted flavoprotein</fullName>
    </submittedName>
</protein>
<sequence>MSSKPQNIGLLLGSPRTSSNTSGICTYLLARLTITHPDLSIHVLSLTAPPYPLPFEMNISVPQALDPTSIPSSYSDPRIQAFSSWVAAMDRIIILTPQYNWSVPGILKVAIDHLYHEWVRKPIAIMTLGGRGGGKCQDALRNVFEGTKSQLVKERVEFVLPPNVIRTEERIKGDEDWLKEYDEKIAKCVEELLSVAG</sequence>
<proteinExistence type="predicted"/>
<organism evidence="2">
    <name type="scientific">Phaffia rhodozyma</name>
    <name type="common">Yeast</name>
    <name type="synonym">Xanthophyllomyces dendrorhous</name>
    <dbReference type="NCBI Taxonomy" id="264483"/>
    <lineage>
        <taxon>Eukaryota</taxon>
        <taxon>Fungi</taxon>
        <taxon>Dikarya</taxon>
        <taxon>Basidiomycota</taxon>
        <taxon>Agaricomycotina</taxon>
        <taxon>Tremellomycetes</taxon>
        <taxon>Cystofilobasidiales</taxon>
        <taxon>Mrakiaceae</taxon>
        <taxon>Phaffia</taxon>
    </lineage>
</organism>
<dbReference type="Gene3D" id="3.40.50.360">
    <property type="match status" value="1"/>
</dbReference>
<dbReference type="InterPro" id="IPR050712">
    <property type="entry name" value="NAD(P)H-dep_reductase"/>
</dbReference>
<name>A0A0F7SRU4_PHARH</name>
<dbReference type="AlphaFoldDB" id="A0A0F7SRU4"/>
<dbReference type="GO" id="GO:0016491">
    <property type="term" value="F:oxidoreductase activity"/>
    <property type="evidence" value="ECO:0007669"/>
    <property type="project" value="InterPro"/>
</dbReference>
<evidence type="ECO:0000313" key="2">
    <source>
        <dbReference type="EMBL" id="CED84932.1"/>
    </source>
</evidence>
<dbReference type="GO" id="GO:0010181">
    <property type="term" value="F:FMN binding"/>
    <property type="evidence" value="ECO:0007669"/>
    <property type="project" value="TreeGrafter"/>
</dbReference>
<dbReference type="Pfam" id="PF03358">
    <property type="entry name" value="FMN_red"/>
    <property type="match status" value="1"/>
</dbReference>